<dbReference type="Proteomes" id="UP001244295">
    <property type="component" value="Unassembled WGS sequence"/>
</dbReference>
<dbReference type="Gene3D" id="3.20.20.60">
    <property type="entry name" value="Phosphoenolpyruvate-binding domains"/>
    <property type="match status" value="1"/>
</dbReference>
<dbReference type="InterPro" id="IPR005000">
    <property type="entry name" value="Aldolase/citrate-lyase_domain"/>
</dbReference>
<reference evidence="7" key="1">
    <citation type="submission" date="2023-07" db="EMBL/GenBank/DDBJ databases">
        <title>Sorghum-associated microbial communities from plants grown in Nebraska, USA.</title>
        <authorList>
            <person name="Schachtman D."/>
        </authorList>
    </citation>
    <scope>NUCLEOTIDE SEQUENCE</scope>
    <source>
        <strain evidence="7">DS2795</strain>
    </source>
</reference>
<proteinExistence type="predicted"/>
<comment type="caution">
    <text evidence="7">The sequence shown here is derived from an EMBL/GenBank/DDBJ whole genome shotgun (WGS) entry which is preliminary data.</text>
</comment>
<gene>
    <name evidence="7" type="ORF">J2W25_001977</name>
</gene>
<dbReference type="AlphaFoldDB" id="A0AAW8DU27"/>
<evidence type="ECO:0000256" key="4">
    <source>
        <dbReference type="PIRSR" id="PIRSR015582-1"/>
    </source>
</evidence>
<dbReference type="PIRSF" id="PIRSF015582">
    <property type="entry name" value="Cit_lyase_B"/>
    <property type="match status" value="1"/>
</dbReference>
<keyword evidence="3 5" id="KW-0460">Magnesium</keyword>
<sequence length="293" mass="31206">MNANKNPAARLPLEGRMLRSLLFAPANQAELVLKFPRAAADCSVLDLEDGTPPSQKDTARKNISDLVRQVRALGLTGLLGIRINAPDSAFFADDLAEVVNCGADAILIPKIQKPDDVLTVAAAVEAKGLHTALFAGIETAAGVLRAPQICECSTLLQAVFFGAEDLAADVGGRRTPEGNEVLMARSMVLLAAKAAGILAVDQAVVDIRNDALFTRDCETGRDLGYDGKTCLTPRQAALANQLFSPTTDEVAYAQRLVDAYEDARARGLGTFDFEGKMIDTPLLKRAQRILSSV</sequence>
<dbReference type="PANTHER" id="PTHR32308:SF0">
    <property type="entry name" value="HPCH_HPAI ALDOLASE_CITRATE LYASE DOMAIN-CONTAINING PROTEIN"/>
    <property type="match status" value="1"/>
</dbReference>
<feature type="binding site" evidence="4">
    <location>
        <position position="82"/>
    </location>
    <ligand>
        <name>substrate</name>
    </ligand>
</feature>
<dbReference type="EC" id="4.1.3.34" evidence="7"/>
<dbReference type="InterPro" id="IPR015813">
    <property type="entry name" value="Pyrv/PenolPyrv_kinase-like_dom"/>
</dbReference>
<dbReference type="Pfam" id="PF03328">
    <property type="entry name" value="HpcH_HpaI"/>
    <property type="match status" value="1"/>
</dbReference>
<dbReference type="PANTHER" id="PTHR32308">
    <property type="entry name" value="LYASE BETA SUBUNIT, PUTATIVE (AFU_ORTHOLOGUE AFUA_4G13030)-RELATED"/>
    <property type="match status" value="1"/>
</dbReference>
<dbReference type="InterPro" id="IPR040442">
    <property type="entry name" value="Pyrv_kinase-like_dom_sf"/>
</dbReference>
<organism evidence="7 8">
    <name type="scientific">Variovorax boronicumulans</name>
    <dbReference type="NCBI Taxonomy" id="436515"/>
    <lineage>
        <taxon>Bacteria</taxon>
        <taxon>Pseudomonadati</taxon>
        <taxon>Pseudomonadota</taxon>
        <taxon>Betaproteobacteria</taxon>
        <taxon>Burkholderiales</taxon>
        <taxon>Comamonadaceae</taxon>
        <taxon>Variovorax</taxon>
    </lineage>
</organism>
<evidence type="ECO:0000256" key="2">
    <source>
        <dbReference type="ARBA" id="ARBA00022723"/>
    </source>
</evidence>
<dbReference type="GO" id="GO:0006107">
    <property type="term" value="P:oxaloacetate metabolic process"/>
    <property type="evidence" value="ECO:0007669"/>
    <property type="project" value="TreeGrafter"/>
</dbReference>
<keyword evidence="7" id="KW-0456">Lyase</keyword>
<evidence type="ECO:0000259" key="6">
    <source>
        <dbReference type="Pfam" id="PF03328"/>
    </source>
</evidence>
<dbReference type="RefSeq" id="WP_307636508.1">
    <property type="nucleotide sequence ID" value="NZ_JAUSRR010000003.1"/>
</dbReference>
<protein>
    <submittedName>
        <fullName evidence="7">Citrate lyase subunit beta/citryl-CoA lyase</fullName>
        <ecNumber evidence="7">4.1.3.34</ecNumber>
    </submittedName>
</protein>
<dbReference type="SUPFAM" id="SSF51621">
    <property type="entry name" value="Phosphoenolpyruvate/pyruvate domain"/>
    <property type="match status" value="1"/>
</dbReference>
<dbReference type="GO" id="GO:0008816">
    <property type="term" value="F:citryl-CoA lyase activity"/>
    <property type="evidence" value="ECO:0007669"/>
    <property type="project" value="UniProtKB-EC"/>
</dbReference>
<evidence type="ECO:0000256" key="1">
    <source>
        <dbReference type="ARBA" id="ARBA00001946"/>
    </source>
</evidence>
<comment type="cofactor">
    <cofactor evidence="1">
        <name>Mg(2+)</name>
        <dbReference type="ChEBI" id="CHEBI:18420"/>
    </cofactor>
</comment>
<dbReference type="GO" id="GO:0000287">
    <property type="term" value="F:magnesium ion binding"/>
    <property type="evidence" value="ECO:0007669"/>
    <property type="project" value="TreeGrafter"/>
</dbReference>
<evidence type="ECO:0000313" key="8">
    <source>
        <dbReference type="Proteomes" id="UP001244295"/>
    </source>
</evidence>
<dbReference type="InterPro" id="IPR011206">
    <property type="entry name" value="Citrate_lyase_beta/mcl1/mcl2"/>
</dbReference>
<evidence type="ECO:0000256" key="5">
    <source>
        <dbReference type="PIRSR" id="PIRSR015582-2"/>
    </source>
</evidence>
<accession>A0AAW8DU27</accession>
<dbReference type="EMBL" id="JAUSRR010000003">
    <property type="protein sequence ID" value="MDP9922956.1"/>
    <property type="molecule type" value="Genomic_DNA"/>
</dbReference>
<keyword evidence="2 5" id="KW-0479">Metal-binding</keyword>
<evidence type="ECO:0000256" key="3">
    <source>
        <dbReference type="ARBA" id="ARBA00022842"/>
    </source>
</evidence>
<name>A0AAW8DU27_9BURK</name>
<feature type="domain" description="HpcH/HpaI aldolase/citrate lyase" evidence="6">
    <location>
        <begin position="19"/>
        <end position="233"/>
    </location>
</feature>
<feature type="binding site" evidence="4">
    <location>
        <position position="138"/>
    </location>
    <ligand>
        <name>substrate</name>
    </ligand>
</feature>
<feature type="binding site" evidence="5">
    <location>
        <position position="138"/>
    </location>
    <ligand>
        <name>Mg(2+)</name>
        <dbReference type="ChEBI" id="CHEBI:18420"/>
    </ligand>
</feature>
<feature type="binding site" evidence="5">
    <location>
        <position position="165"/>
    </location>
    <ligand>
        <name>Mg(2+)</name>
        <dbReference type="ChEBI" id="CHEBI:18420"/>
    </ligand>
</feature>
<evidence type="ECO:0000313" key="7">
    <source>
        <dbReference type="EMBL" id="MDP9922956.1"/>
    </source>
</evidence>